<dbReference type="AlphaFoldDB" id="A0AAV0WEE7"/>
<dbReference type="Proteomes" id="UP001160148">
    <property type="component" value="Unassembled WGS sequence"/>
</dbReference>
<gene>
    <name evidence="1" type="ORF">MEUPH1_LOCUS9996</name>
</gene>
<keyword evidence="2" id="KW-1185">Reference proteome</keyword>
<protein>
    <submittedName>
        <fullName evidence="1">Uncharacterized protein</fullName>
    </submittedName>
</protein>
<dbReference type="EMBL" id="CARXXK010000002">
    <property type="protein sequence ID" value="CAI6353936.1"/>
    <property type="molecule type" value="Genomic_DNA"/>
</dbReference>
<comment type="caution">
    <text evidence="1">The sequence shown here is derived from an EMBL/GenBank/DDBJ whole genome shotgun (WGS) entry which is preliminary data.</text>
</comment>
<organism evidence="1 2">
    <name type="scientific">Macrosiphum euphorbiae</name>
    <name type="common">potato aphid</name>
    <dbReference type="NCBI Taxonomy" id="13131"/>
    <lineage>
        <taxon>Eukaryota</taxon>
        <taxon>Metazoa</taxon>
        <taxon>Ecdysozoa</taxon>
        <taxon>Arthropoda</taxon>
        <taxon>Hexapoda</taxon>
        <taxon>Insecta</taxon>
        <taxon>Pterygota</taxon>
        <taxon>Neoptera</taxon>
        <taxon>Paraneoptera</taxon>
        <taxon>Hemiptera</taxon>
        <taxon>Sternorrhyncha</taxon>
        <taxon>Aphidomorpha</taxon>
        <taxon>Aphidoidea</taxon>
        <taxon>Aphididae</taxon>
        <taxon>Macrosiphini</taxon>
        <taxon>Macrosiphum</taxon>
    </lineage>
</organism>
<dbReference type="PANTHER" id="PTHR33053:SF24">
    <property type="entry name" value="TRANSPOSASE DOMAIN-CONTAINING PROTEIN"/>
    <property type="match status" value="1"/>
</dbReference>
<evidence type="ECO:0000313" key="1">
    <source>
        <dbReference type="EMBL" id="CAI6353936.1"/>
    </source>
</evidence>
<name>A0AAV0WEE7_9HEMI</name>
<accession>A0AAV0WEE7</accession>
<sequence>MLMPIISKFFDELHNTSLLELGCNTDGLPISKSSKACFWPILVSFVNCHIYNLSKIVIPIGIYYHKSKRPSSASEFLTHFISEMKIIMDSGGLSINEKTFQLKISQVVCDAPAKAFILNVKGHNAYHSCNSCIVEGSFINNRISYLDINCTLRTNESFREKLDEYYHKGDESPLETLDINITNVVVLEYMHNICLGVMKKLLSFWVKGLKPIRLLSVHMDLINSDLIDLGQYFPSEFCRQPRSLDDMEFWKASEFRCFLLYTGPIVL</sequence>
<dbReference type="PANTHER" id="PTHR33053">
    <property type="entry name" value="PROTEIN, PUTATIVE-RELATED"/>
    <property type="match status" value="1"/>
</dbReference>
<proteinExistence type="predicted"/>
<reference evidence="1 2" key="1">
    <citation type="submission" date="2023-01" db="EMBL/GenBank/DDBJ databases">
        <authorList>
            <person name="Whitehead M."/>
        </authorList>
    </citation>
    <scope>NUCLEOTIDE SEQUENCE [LARGE SCALE GENOMIC DNA]</scope>
</reference>
<evidence type="ECO:0000313" key="2">
    <source>
        <dbReference type="Proteomes" id="UP001160148"/>
    </source>
</evidence>